<gene>
    <name evidence="2" type="ORF">FE251_00755</name>
</gene>
<dbReference type="Gene3D" id="1.10.10.10">
    <property type="entry name" value="Winged helix-like DNA-binding domain superfamily/Winged helix DNA-binding domain"/>
    <property type="match status" value="1"/>
</dbReference>
<dbReference type="EMBL" id="CP040899">
    <property type="protein sequence ID" value="QDB78069.1"/>
    <property type="molecule type" value="Genomic_DNA"/>
</dbReference>
<dbReference type="PROSITE" id="PS50995">
    <property type="entry name" value="HTH_MARR_2"/>
    <property type="match status" value="1"/>
</dbReference>
<evidence type="ECO:0000313" key="3">
    <source>
        <dbReference type="Proteomes" id="UP000313948"/>
    </source>
</evidence>
<dbReference type="SMART" id="SM00347">
    <property type="entry name" value="HTH_MARR"/>
    <property type="match status" value="1"/>
</dbReference>
<evidence type="ECO:0000313" key="2">
    <source>
        <dbReference type="EMBL" id="QDB78069.1"/>
    </source>
</evidence>
<dbReference type="InterPro" id="IPR039422">
    <property type="entry name" value="MarR/SlyA-like"/>
</dbReference>
<dbReference type="InterPro" id="IPR036388">
    <property type="entry name" value="WH-like_DNA-bd_sf"/>
</dbReference>
<dbReference type="PANTHER" id="PTHR33164">
    <property type="entry name" value="TRANSCRIPTIONAL REGULATOR, MARR FAMILY"/>
    <property type="match status" value="1"/>
</dbReference>
<evidence type="ECO:0000259" key="1">
    <source>
        <dbReference type="PROSITE" id="PS50995"/>
    </source>
</evidence>
<dbReference type="Pfam" id="PF12802">
    <property type="entry name" value="MarR_2"/>
    <property type="match status" value="1"/>
</dbReference>
<keyword evidence="3" id="KW-1185">Reference proteome</keyword>
<proteinExistence type="predicted"/>
<protein>
    <submittedName>
        <fullName evidence="2">MarR family transcriptional regulator</fullName>
    </submittedName>
</protein>
<accession>A0ABX5VII2</accession>
<name>A0ABX5VII2_9MICO</name>
<dbReference type="InterPro" id="IPR000835">
    <property type="entry name" value="HTH_MarR-typ"/>
</dbReference>
<organism evidence="2 3">
    <name type="scientific">Georgenia wutianyii</name>
    <dbReference type="NCBI Taxonomy" id="2585135"/>
    <lineage>
        <taxon>Bacteria</taxon>
        <taxon>Bacillati</taxon>
        <taxon>Actinomycetota</taxon>
        <taxon>Actinomycetes</taxon>
        <taxon>Micrococcales</taxon>
        <taxon>Bogoriellaceae</taxon>
        <taxon>Georgenia</taxon>
    </lineage>
</organism>
<dbReference type="PRINTS" id="PR00598">
    <property type="entry name" value="HTHMARR"/>
</dbReference>
<feature type="domain" description="HTH marR-type" evidence="1">
    <location>
        <begin position="10"/>
        <end position="142"/>
    </location>
</feature>
<dbReference type="Proteomes" id="UP000313948">
    <property type="component" value="Chromosome"/>
</dbReference>
<sequence>MVTSAPTDALEGLIDALADVARRHRNLTLRVYRESGLPAAQVTVLAVAARLGESRMSDLAEELLVDPSVISRHVSQLEQSGNVERRPDPADGRATLIRLTQRGEETLAEVRRLRRRHLQEALAGWDEDEVADLNATLGTVSRFLDAAQEVGR</sequence>
<dbReference type="SUPFAM" id="SSF46785">
    <property type="entry name" value="Winged helix' DNA-binding domain"/>
    <property type="match status" value="1"/>
</dbReference>
<dbReference type="PANTHER" id="PTHR33164:SF57">
    <property type="entry name" value="MARR-FAMILY TRANSCRIPTIONAL REGULATOR"/>
    <property type="match status" value="1"/>
</dbReference>
<dbReference type="InterPro" id="IPR036390">
    <property type="entry name" value="WH_DNA-bd_sf"/>
</dbReference>
<reference evidence="2 3" key="1">
    <citation type="submission" date="2019-05" db="EMBL/GenBank/DDBJ databases">
        <title>Georgenia *** sp. nov., and Georgenia *** sp. nov., isolated from the intestinal contents of plateau pika (Ochotona curzoniae) in the Qinghai-Tibet plateau of China.</title>
        <authorList>
            <person name="Tian Z."/>
        </authorList>
    </citation>
    <scope>NUCLEOTIDE SEQUENCE [LARGE SCALE GENOMIC DNA]</scope>
    <source>
        <strain evidence="2 3">Z294</strain>
    </source>
</reference>